<keyword evidence="1" id="KW-0812">Transmembrane</keyword>
<evidence type="ECO:0000259" key="2">
    <source>
        <dbReference type="Pfam" id="PF24800"/>
    </source>
</evidence>
<dbReference type="PANTHER" id="PTHR42109:SF3">
    <property type="entry name" value="INTEGRAL MEMBRANE PROTEIN (AFU_ORTHOLOGUE AFUA_5G00100)"/>
    <property type="match status" value="1"/>
</dbReference>
<dbReference type="AlphaFoldDB" id="A0A2J6QRR9"/>
<dbReference type="Proteomes" id="UP000235786">
    <property type="component" value="Unassembled WGS sequence"/>
</dbReference>
<dbReference type="PANTHER" id="PTHR42109">
    <property type="entry name" value="UNPLACED GENOMIC SCAFFOLD UM_SCAF_CONTIG_1.265, WHOLE GENOME SHOTGUN SEQUENCE"/>
    <property type="match status" value="1"/>
</dbReference>
<feature type="domain" description="DUF7702" evidence="2">
    <location>
        <begin position="6"/>
        <end position="228"/>
    </location>
</feature>
<evidence type="ECO:0000256" key="1">
    <source>
        <dbReference type="SAM" id="Phobius"/>
    </source>
</evidence>
<feature type="transmembrane region" description="Helical" evidence="1">
    <location>
        <begin position="35"/>
        <end position="56"/>
    </location>
</feature>
<sequence>MTNPSEQLAIAQVAIYAILVIPSIYILIKHSWQGLNGWIFLFGFCILRIIGCALQISDDKNGTISTIPIIISGVGLSPLVLAFMGILHESNHYIQGRRPFLLHWPSTLALHFQVGAAVALVVVGYTSTSKSGPTLAKVGYILFVLFFVFIAALASLSWRYSHTNIDSKRLLISVMVALPFLAIRILYSCIAAFDTSISPFTGPIAYRVVLAVLMEFICVIIFTVFGAFSRNIRLEQPVVKSTRPRINHKSGDV</sequence>
<feature type="transmembrane region" description="Helical" evidence="1">
    <location>
        <begin position="170"/>
        <end position="193"/>
    </location>
</feature>
<keyword evidence="4" id="KW-1185">Reference proteome</keyword>
<proteinExistence type="predicted"/>
<evidence type="ECO:0000313" key="4">
    <source>
        <dbReference type="Proteomes" id="UP000235786"/>
    </source>
</evidence>
<gene>
    <name evidence="3" type="ORF">L207DRAFT_593945</name>
</gene>
<accession>A0A2J6QRR9</accession>
<keyword evidence="1" id="KW-1133">Transmembrane helix</keyword>
<organism evidence="3 4">
    <name type="scientific">Hyaloscypha variabilis (strain UAMH 11265 / GT02V1 / F)</name>
    <name type="common">Meliniomyces variabilis</name>
    <dbReference type="NCBI Taxonomy" id="1149755"/>
    <lineage>
        <taxon>Eukaryota</taxon>
        <taxon>Fungi</taxon>
        <taxon>Dikarya</taxon>
        <taxon>Ascomycota</taxon>
        <taxon>Pezizomycotina</taxon>
        <taxon>Leotiomycetes</taxon>
        <taxon>Helotiales</taxon>
        <taxon>Hyaloscyphaceae</taxon>
        <taxon>Hyaloscypha</taxon>
        <taxon>Hyaloscypha variabilis</taxon>
    </lineage>
</organism>
<reference evidence="3 4" key="1">
    <citation type="submission" date="2016-04" db="EMBL/GenBank/DDBJ databases">
        <title>A degradative enzymes factory behind the ericoid mycorrhizal symbiosis.</title>
        <authorList>
            <consortium name="DOE Joint Genome Institute"/>
            <person name="Martino E."/>
            <person name="Morin E."/>
            <person name="Grelet G."/>
            <person name="Kuo A."/>
            <person name="Kohler A."/>
            <person name="Daghino S."/>
            <person name="Barry K."/>
            <person name="Choi C."/>
            <person name="Cichocki N."/>
            <person name="Clum A."/>
            <person name="Copeland A."/>
            <person name="Hainaut M."/>
            <person name="Haridas S."/>
            <person name="Labutti K."/>
            <person name="Lindquist E."/>
            <person name="Lipzen A."/>
            <person name="Khouja H.-R."/>
            <person name="Murat C."/>
            <person name="Ohm R."/>
            <person name="Olson A."/>
            <person name="Spatafora J."/>
            <person name="Veneault-Fourrey C."/>
            <person name="Henrissat B."/>
            <person name="Grigoriev I."/>
            <person name="Martin F."/>
            <person name="Perotto S."/>
        </authorList>
    </citation>
    <scope>NUCLEOTIDE SEQUENCE [LARGE SCALE GENOMIC DNA]</scope>
    <source>
        <strain evidence="3 4">F</strain>
    </source>
</reference>
<dbReference type="InterPro" id="IPR056119">
    <property type="entry name" value="DUF7702"/>
</dbReference>
<keyword evidence="1" id="KW-0472">Membrane</keyword>
<feature type="transmembrane region" description="Helical" evidence="1">
    <location>
        <begin position="108"/>
        <end position="126"/>
    </location>
</feature>
<dbReference type="OrthoDB" id="2560628at2759"/>
<evidence type="ECO:0000313" key="3">
    <source>
        <dbReference type="EMBL" id="PMD28966.1"/>
    </source>
</evidence>
<feature type="transmembrane region" description="Helical" evidence="1">
    <location>
        <begin position="6"/>
        <end position="28"/>
    </location>
</feature>
<dbReference type="Pfam" id="PF24800">
    <property type="entry name" value="DUF7702"/>
    <property type="match status" value="1"/>
</dbReference>
<protein>
    <recommendedName>
        <fullName evidence="2">DUF7702 domain-containing protein</fullName>
    </recommendedName>
</protein>
<feature type="transmembrane region" description="Helical" evidence="1">
    <location>
        <begin position="62"/>
        <end position="87"/>
    </location>
</feature>
<name>A0A2J6QRR9_HYAVF</name>
<feature type="transmembrane region" description="Helical" evidence="1">
    <location>
        <begin position="205"/>
        <end position="228"/>
    </location>
</feature>
<feature type="transmembrane region" description="Helical" evidence="1">
    <location>
        <begin position="138"/>
        <end position="158"/>
    </location>
</feature>
<dbReference type="EMBL" id="KZ613980">
    <property type="protein sequence ID" value="PMD28966.1"/>
    <property type="molecule type" value="Genomic_DNA"/>
</dbReference>